<evidence type="ECO:0000313" key="3">
    <source>
        <dbReference type="WBParaSite" id="L893_g6148.t1"/>
    </source>
</evidence>
<accession>A0A1I8AHZ6</accession>
<reference evidence="3" key="1">
    <citation type="submission" date="2016-11" db="UniProtKB">
        <authorList>
            <consortium name="WormBaseParasite"/>
        </authorList>
    </citation>
    <scope>IDENTIFICATION</scope>
</reference>
<name>A0A1I8AHZ6_9BILA</name>
<dbReference type="AlphaFoldDB" id="A0A1I8AHZ6"/>
<organism evidence="2 3">
    <name type="scientific">Steinernema glaseri</name>
    <dbReference type="NCBI Taxonomy" id="37863"/>
    <lineage>
        <taxon>Eukaryota</taxon>
        <taxon>Metazoa</taxon>
        <taxon>Ecdysozoa</taxon>
        <taxon>Nematoda</taxon>
        <taxon>Chromadorea</taxon>
        <taxon>Rhabditida</taxon>
        <taxon>Tylenchina</taxon>
        <taxon>Panagrolaimomorpha</taxon>
        <taxon>Strongyloidoidea</taxon>
        <taxon>Steinernematidae</taxon>
        <taxon>Steinernema</taxon>
    </lineage>
</organism>
<evidence type="ECO:0000256" key="1">
    <source>
        <dbReference type="SAM" id="MobiDB-lite"/>
    </source>
</evidence>
<feature type="region of interest" description="Disordered" evidence="1">
    <location>
        <begin position="17"/>
        <end position="41"/>
    </location>
</feature>
<keyword evidence="2" id="KW-1185">Reference proteome</keyword>
<proteinExistence type="predicted"/>
<evidence type="ECO:0000313" key="2">
    <source>
        <dbReference type="Proteomes" id="UP000095287"/>
    </source>
</evidence>
<sequence length="77" mass="8649">MLARTKVLRGRPKIKPKINTFRSVGPSTKRANEKRAQNGDKVTSGDSFFAFFPVCLSAPVSMTRKVREEVRIAEIRA</sequence>
<dbReference type="Proteomes" id="UP000095287">
    <property type="component" value="Unplaced"/>
</dbReference>
<dbReference type="WBParaSite" id="L893_g6148.t1">
    <property type="protein sequence ID" value="L893_g6148.t1"/>
    <property type="gene ID" value="L893_g6148"/>
</dbReference>
<protein>
    <submittedName>
        <fullName evidence="3">Ribosomal protein S12</fullName>
    </submittedName>
</protein>